<keyword evidence="6" id="KW-1185">Reference proteome</keyword>
<gene>
    <name evidence="5" type="ORF">BCR43DRAFT_497656</name>
</gene>
<dbReference type="PROSITE" id="PS51186">
    <property type="entry name" value="GNAT"/>
    <property type="match status" value="1"/>
</dbReference>
<feature type="region of interest" description="Disordered" evidence="2">
    <location>
        <begin position="1"/>
        <end position="20"/>
    </location>
</feature>
<dbReference type="InParanoid" id="A0A1X2H2P7"/>
<dbReference type="Proteomes" id="UP000242180">
    <property type="component" value="Unassembled WGS sequence"/>
</dbReference>
<keyword evidence="3" id="KW-0812">Transmembrane</keyword>
<feature type="transmembrane region" description="Helical" evidence="3">
    <location>
        <begin position="64"/>
        <end position="84"/>
    </location>
</feature>
<keyword evidence="3" id="KW-1133">Transmembrane helix</keyword>
<dbReference type="AlphaFoldDB" id="A0A1X2H2P7"/>
<dbReference type="Gene3D" id="3.40.630.30">
    <property type="match status" value="1"/>
</dbReference>
<dbReference type="PANTHER" id="PTHR13947:SF37">
    <property type="entry name" value="LD18367P"/>
    <property type="match status" value="1"/>
</dbReference>
<reference evidence="5 6" key="1">
    <citation type="submission" date="2016-07" db="EMBL/GenBank/DDBJ databases">
        <title>Pervasive Adenine N6-methylation of Active Genes in Fungi.</title>
        <authorList>
            <consortium name="DOE Joint Genome Institute"/>
            <person name="Mondo S.J."/>
            <person name="Dannebaum R.O."/>
            <person name="Kuo R.C."/>
            <person name="Labutti K."/>
            <person name="Haridas S."/>
            <person name="Kuo A."/>
            <person name="Salamov A."/>
            <person name="Ahrendt S.R."/>
            <person name="Lipzen A."/>
            <person name="Sullivan W."/>
            <person name="Andreopoulos W.B."/>
            <person name="Clum A."/>
            <person name="Lindquist E."/>
            <person name="Daum C."/>
            <person name="Ramamoorthy G.K."/>
            <person name="Gryganskyi A."/>
            <person name="Culley D."/>
            <person name="Magnuson J.K."/>
            <person name="James T.Y."/>
            <person name="O'Malley M.A."/>
            <person name="Stajich J.E."/>
            <person name="Spatafora J.W."/>
            <person name="Visel A."/>
            <person name="Grigoriev I.V."/>
        </authorList>
    </citation>
    <scope>NUCLEOTIDE SEQUENCE [LARGE SCALE GENOMIC DNA]</scope>
    <source>
        <strain evidence="5 6">NRRL 2496</strain>
    </source>
</reference>
<dbReference type="OrthoDB" id="2317955at2759"/>
<feature type="transmembrane region" description="Helical" evidence="3">
    <location>
        <begin position="96"/>
        <end position="116"/>
    </location>
</feature>
<dbReference type="OMA" id="GWFGQHE"/>
<organism evidence="5 6">
    <name type="scientific">Syncephalastrum racemosum</name>
    <name type="common">Filamentous fungus</name>
    <dbReference type="NCBI Taxonomy" id="13706"/>
    <lineage>
        <taxon>Eukaryota</taxon>
        <taxon>Fungi</taxon>
        <taxon>Fungi incertae sedis</taxon>
        <taxon>Mucoromycota</taxon>
        <taxon>Mucoromycotina</taxon>
        <taxon>Mucoromycetes</taxon>
        <taxon>Mucorales</taxon>
        <taxon>Syncephalastraceae</taxon>
        <taxon>Syncephalastrum</taxon>
    </lineage>
</organism>
<dbReference type="EMBL" id="MCGN01000010">
    <property type="protein sequence ID" value="ORY92019.1"/>
    <property type="molecule type" value="Genomic_DNA"/>
</dbReference>
<keyword evidence="1" id="KW-0808">Transferase</keyword>
<keyword evidence="3" id="KW-0472">Membrane</keyword>
<evidence type="ECO:0000256" key="1">
    <source>
        <dbReference type="ARBA" id="ARBA00022679"/>
    </source>
</evidence>
<feature type="compositionally biased region" description="Basic and acidic residues" evidence="2">
    <location>
        <begin position="179"/>
        <end position="196"/>
    </location>
</feature>
<dbReference type="InterPro" id="IPR016181">
    <property type="entry name" value="Acyl_CoA_acyltransferase"/>
</dbReference>
<feature type="region of interest" description="Disordered" evidence="2">
    <location>
        <begin position="153"/>
        <end position="197"/>
    </location>
</feature>
<evidence type="ECO:0000256" key="2">
    <source>
        <dbReference type="SAM" id="MobiDB-lite"/>
    </source>
</evidence>
<feature type="domain" description="N-acetyltransferase" evidence="4">
    <location>
        <begin position="145"/>
        <end position="325"/>
    </location>
</feature>
<dbReference type="PANTHER" id="PTHR13947">
    <property type="entry name" value="GNAT FAMILY N-ACETYLTRANSFERASE"/>
    <property type="match status" value="1"/>
</dbReference>
<evidence type="ECO:0000313" key="5">
    <source>
        <dbReference type="EMBL" id="ORY92019.1"/>
    </source>
</evidence>
<dbReference type="Pfam" id="PF00583">
    <property type="entry name" value="Acetyltransf_1"/>
    <property type="match status" value="1"/>
</dbReference>
<evidence type="ECO:0000259" key="4">
    <source>
        <dbReference type="PROSITE" id="PS51186"/>
    </source>
</evidence>
<dbReference type="CDD" id="cd04301">
    <property type="entry name" value="NAT_SF"/>
    <property type="match status" value="1"/>
</dbReference>
<evidence type="ECO:0000256" key="3">
    <source>
        <dbReference type="SAM" id="Phobius"/>
    </source>
</evidence>
<feature type="compositionally biased region" description="Basic and acidic residues" evidence="2">
    <location>
        <begin position="162"/>
        <end position="171"/>
    </location>
</feature>
<dbReference type="InterPro" id="IPR000182">
    <property type="entry name" value="GNAT_dom"/>
</dbReference>
<dbReference type="GO" id="GO:0008080">
    <property type="term" value="F:N-acetyltransferase activity"/>
    <property type="evidence" value="ECO:0007669"/>
    <property type="project" value="InterPro"/>
</dbReference>
<dbReference type="STRING" id="13706.A0A1X2H2P7"/>
<evidence type="ECO:0000313" key="6">
    <source>
        <dbReference type="Proteomes" id="UP000242180"/>
    </source>
</evidence>
<dbReference type="InterPro" id="IPR050769">
    <property type="entry name" value="NAT_camello-type"/>
</dbReference>
<comment type="caution">
    <text evidence="5">The sequence shown here is derived from an EMBL/GenBank/DDBJ whole genome shotgun (WGS) entry which is preliminary data.</text>
</comment>
<protein>
    <recommendedName>
        <fullName evidence="4">N-acetyltransferase domain-containing protein</fullName>
    </recommendedName>
</protein>
<accession>A0A1X2H2P7</accession>
<proteinExistence type="predicted"/>
<sequence length="342" mass="38905">MADASTENNTSNGNSNTSTTNEQDLKLVLRTYRPTDRDHVDFLFYSTYFVLVPEGVKHKLRSPVAWAAWIAMEAYLMGIVPVLVSDMNVPDWTGTALRVFLTLAWIVVGFAALFVLTDRFETVNRIESARQNDLVDPEVSYLNYVKYERVVEEDQEEEDQDAKEPSDEDASKKKKKKRVTFDKDAKPATEMVREKVPNPSPSHLWVLEANGQPCGMVALACWRENQPDNRKQGRTFAVAHAPHTATLQRLAVKYEYQNCGLSNILISRALSWANEHDIHTVSAVTNECQSAAAHVLEHKHGFRRAKKVRTGWLGQYDIHWECDIKQWAETHDDGTGNQTKKE</sequence>
<name>A0A1X2H2P7_SYNRA</name>
<dbReference type="SUPFAM" id="SSF55729">
    <property type="entry name" value="Acyl-CoA N-acyltransferases (Nat)"/>
    <property type="match status" value="1"/>
</dbReference>